<evidence type="ECO:0000313" key="3">
    <source>
        <dbReference type="EMBL" id="MFC5461415.1"/>
    </source>
</evidence>
<dbReference type="EMBL" id="JBHSMU010000015">
    <property type="protein sequence ID" value="MFC5461415.1"/>
    <property type="molecule type" value="Genomic_DNA"/>
</dbReference>
<dbReference type="Proteomes" id="UP001596050">
    <property type="component" value="Unassembled WGS sequence"/>
</dbReference>
<protein>
    <submittedName>
        <fullName evidence="3">Uncharacterized protein</fullName>
    </submittedName>
</protein>
<comment type="caution">
    <text evidence="3">The sequence shown here is derived from an EMBL/GenBank/DDBJ whole genome shotgun (WGS) entry which is preliminary data.</text>
</comment>
<reference evidence="4" key="1">
    <citation type="journal article" date="2019" name="Int. J. Syst. Evol. Microbiol.">
        <title>The Global Catalogue of Microorganisms (GCM) 10K type strain sequencing project: providing services to taxonomists for standard genome sequencing and annotation.</title>
        <authorList>
            <consortium name="The Broad Institute Genomics Platform"/>
            <consortium name="The Broad Institute Genome Sequencing Center for Infectious Disease"/>
            <person name="Wu L."/>
            <person name="Ma J."/>
        </authorList>
    </citation>
    <scope>NUCLEOTIDE SEQUENCE [LARGE SCALE GENOMIC DNA]</scope>
    <source>
        <strain evidence="4">KACC 12649</strain>
    </source>
</reference>
<evidence type="ECO:0000256" key="2">
    <source>
        <dbReference type="SAM" id="SignalP"/>
    </source>
</evidence>
<dbReference type="RefSeq" id="WP_379784862.1">
    <property type="nucleotide sequence ID" value="NZ_JBHSMU010000015.1"/>
</dbReference>
<feature type="compositionally biased region" description="Pro residues" evidence="1">
    <location>
        <begin position="38"/>
        <end position="53"/>
    </location>
</feature>
<feature type="signal peptide" evidence="2">
    <location>
        <begin position="1"/>
        <end position="29"/>
    </location>
</feature>
<keyword evidence="2" id="KW-0732">Signal</keyword>
<accession>A0ABW0L7A5</accession>
<keyword evidence="4" id="KW-1185">Reference proteome</keyword>
<feature type="chain" id="PRO_5045456910" evidence="2">
    <location>
        <begin position="30"/>
        <end position="96"/>
    </location>
</feature>
<gene>
    <name evidence="3" type="ORF">ACFPN5_16515</name>
</gene>
<proteinExistence type="predicted"/>
<evidence type="ECO:0000313" key="4">
    <source>
        <dbReference type="Proteomes" id="UP001596050"/>
    </source>
</evidence>
<sequence>MSNHLLTRHKRGLLATAALCGMLALTACGGSSDDDKPQPAPPPTGGTPAPPPVASGDSFFAYVMNIAANLLDNNEPEAIEGVVETKPENTEPQPVG</sequence>
<organism evidence="3 4">
    <name type="scientific">Massilia niabensis</name>
    <dbReference type="NCBI Taxonomy" id="544910"/>
    <lineage>
        <taxon>Bacteria</taxon>
        <taxon>Pseudomonadati</taxon>
        <taxon>Pseudomonadota</taxon>
        <taxon>Betaproteobacteria</taxon>
        <taxon>Burkholderiales</taxon>
        <taxon>Oxalobacteraceae</taxon>
        <taxon>Telluria group</taxon>
        <taxon>Massilia</taxon>
    </lineage>
</organism>
<evidence type="ECO:0000256" key="1">
    <source>
        <dbReference type="SAM" id="MobiDB-lite"/>
    </source>
</evidence>
<feature type="region of interest" description="Disordered" evidence="1">
    <location>
        <begin position="28"/>
        <end position="54"/>
    </location>
</feature>
<name>A0ABW0L7A5_9BURK</name>